<protein>
    <submittedName>
        <fullName evidence="5">Maltose/maltodextrin import ATP-binding protein MalK</fullName>
    </submittedName>
</protein>
<evidence type="ECO:0000256" key="3">
    <source>
        <dbReference type="ARBA" id="ARBA00022840"/>
    </source>
</evidence>
<evidence type="ECO:0000256" key="1">
    <source>
        <dbReference type="ARBA" id="ARBA00022448"/>
    </source>
</evidence>
<dbReference type="SMART" id="SM00382">
    <property type="entry name" value="AAA"/>
    <property type="match status" value="1"/>
</dbReference>
<keyword evidence="6" id="KW-1185">Reference proteome</keyword>
<dbReference type="GO" id="GO:0016887">
    <property type="term" value="F:ATP hydrolysis activity"/>
    <property type="evidence" value="ECO:0007669"/>
    <property type="project" value="InterPro"/>
</dbReference>
<evidence type="ECO:0000256" key="2">
    <source>
        <dbReference type="ARBA" id="ARBA00022741"/>
    </source>
</evidence>
<dbReference type="InterPro" id="IPR003439">
    <property type="entry name" value="ABC_transporter-like_ATP-bd"/>
</dbReference>
<dbReference type="PROSITE" id="PS50893">
    <property type="entry name" value="ABC_TRANSPORTER_2"/>
    <property type="match status" value="1"/>
</dbReference>
<gene>
    <name evidence="5" type="primary">malK_2</name>
    <name evidence="5" type="ORF">MFFC18_48540</name>
</gene>
<evidence type="ECO:0000259" key="4">
    <source>
        <dbReference type="PROSITE" id="PS50893"/>
    </source>
</evidence>
<proteinExistence type="predicted"/>
<reference evidence="5 6" key="1">
    <citation type="submission" date="2019-08" db="EMBL/GenBank/DDBJ databases">
        <title>Deep-cultivation of Planctomycetes and their phenomic and genomic characterization uncovers novel biology.</title>
        <authorList>
            <person name="Wiegand S."/>
            <person name="Jogler M."/>
            <person name="Boedeker C."/>
            <person name="Pinto D."/>
            <person name="Vollmers J."/>
            <person name="Rivas-Marin E."/>
            <person name="Kohn T."/>
            <person name="Peeters S.H."/>
            <person name="Heuer A."/>
            <person name="Rast P."/>
            <person name="Oberbeckmann S."/>
            <person name="Bunk B."/>
            <person name="Jeske O."/>
            <person name="Meyerdierks A."/>
            <person name="Storesund J.E."/>
            <person name="Kallscheuer N."/>
            <person name="Luecker S."/>
            <person name="Lage O.M."/>
            <person name="Pohl T."/>
            <person name="Merkel B.J."/>
            <person name="Hornburger P."/>
            <person name="Mueller R.-W."/>
            <person name="Bruemmer F."/>
            <person name="Labrenz M."/>
            <person name="Spormann A.M."/>
            <person name="Op den Camp H."/>
            <person name="Overmann J."/>
            <person name="Amann R."/>
            <person name="Jetten M.S.M."/>
            <person name="Mascher T."/>
            <person name="Medema M.H."/>
            <person name="Devos D.P."/>
            <person name="Kaster A.-K."/>
            <person name="Ovreas L."/>
            <person name="Rohde M."/>
            <person name="Galperin M.Y."/>
            <person name="Jogler C."/>
        </authorList>
    </citation>
    <scope>NUCLEOTIDE SEQUENCE [LARGE SCALE GENOMIC DNA]</scope>
    <source>
        <strain evidence="5 6">FC18</strain>
    </source>
</reference>
<organism evidence="5 6">
    <name type="scientific">Mariniblastus fucicola</name>
    <dbReference type="NCBI Taxonomy" id="980251"/>
    <lineage>
        <taxon>Bacteria</taxon>
        <taxon>Pseudomonadati</taxon>
        <taxon>Planctomycetota</taxon>
        <taxon>Planctomycetia</taxon>
        <taxon>Pirellulales</taxon>
        <taxon>Pirellulaceae</taxon>
        <taxon>Mariniblastus</taxon>
    </lineage>
</organism>
<dbReference type="Pfam" id="PF00005">
    <property type="entry name" value="ABC_tran"/>
    <property type="match status" value="1"/>
</dbReference>
<accession>A0A5B9PR13</accession>
<dbReference type="SUPFAM" id="SSF52540">
    <property type="entry name" value="P-loop containing nucleoside triphosphate hydrolases"/>
    <property type="match status" value="1"/>
</dbReference>
<dbReference type="PANTHER" id="PTHR42781:SF4">
    <property type="entry name" value="SPERMIDINE_PUTRESCINE IMPORT ATP-BINDING PROTEIN POTA"/>
    <property type="match status" value="1"/>
</dbReference>
<evidence type="ECO:0000313" key="5">
    <source>
        <dbReference type="EMBL" id="QEG24931.1"/>
    </source>
</evidence>
<dbReference type="KEGG" id="mff:MFFC18_48540"/>
<keyword evidence="3 5" id="KW-0067">ATP-binding</keyword>
<dbReference type="Proteomes" id="UP000322214">
    <property type="component" value="Chromosome"/>
</dbReference>
<dbReference type="InterPro" id="IPR003593">
    <property type="entry name" value="AAA+_ATPase"/>
</dbReference>
<keyword evidence="1" id="KW-0813">Transport</keyword>
<dbReference type="RefSeq" id="WP_075082797.1">
    <property type="nucleotide sequence ID" value="NZ_CP042912.1"/>
</dbReference>
<dbReference type="InterPro" id="IPR050093">
    <property type="entry name" value="ABC_SmlMolc_Importer"/>
</dbReference>
<dbReference type="InterPro" id="IPR017871">
    <property type="entry name" value="ABC_transporter-like_CS"/>
</dbReference>
<name>A0A5B9PR13_9BACT</name>
<dbReference type="Gene3D" id="3.40.50.300">
    <property type="entry name" value="P-loop containing nucleotide triphosphate hydrolases"/>
    <property type="match status" value="1"/>
</dbReference>
<dbReference type="GO" id="GO:0005524">
    <property type="term" value="F:ATP binding"/>
    <property type="evidence" value="ECO:0007669"/>
    <property type="project" value="UniProtKB-KW"/>
</dbReference>
<dbReference type="InterPro" id="IPR027417">
    <property type="entry name" value="P-loop_NTPase"/>
</dbReference>
<feature type="domain" description="ABC transporter" evidence="4">
    <location>
        <begin position="2"/>
        <end position="232"/>
    </location>
</feature>
<dbReference type="OrthoDB" id="9802264at2"/>
<dbReference type="AlphaFoldDB" id="A0A5B9PR13"/>
<keyword evidence="2" id="KW-0547">Nucleotide-binding</keyword>
<sequence length="241" mass="26928">MIELSNVHIRQGDFELSGLNFSIDAGEYAVLMGPTGCGKTTILEVICGLTRIKSGTVELDGVDVTGFPPARRGIGYVPQDRALFPTMRIDKQIEFGLLVRGASGKARQRRVDELAELTGITSLLNRYPQGLSGGECQRIALARALSFRPRLMCLDEPLSALDDTTRIRIAELLQTIHQQEQVTVLHITHNADDAVRLGTTHFRFMPNKQIQHVDKDSVEKLNERITEDTRPVVDRRREVNL</sequence>
<dbReference type="STRING" id="980251.GCA_001642875_05012"/>
<dbReference type="EMBL" id="CP042912">
    <property type="protein sequence ID" value="QEG24931.1"/>
    <property type="molecule type" value="Genomic_DNA"/>
</dbReference>
<dbReference type="PANTHER" id="PTHR42781">
    <property type="entry name" value="SPERMIDINE/PUTRESCINE IMPORT ATP-BINDING PROTEIN POTA"/>
    <property type="match status" value="1"/>
</dbReference>
<dbReference type="PROSITE" id="PS00211">
    <property type="entry name" value="ABC_TRANSPORTER_1"/>
    <property type="match status" value="1"/>
</dbReference>
<evidence type="ECO:0000313" key="6">
    <source>
        <dbReference type="Proteomes" id="UP000322214"/>
    </source>
</evidence>